<dbReference type="EMBL" id="VEVO01000002">
    <property type="protein sequence ID" value="KAF0044851.1"/>
    <property type="molecule type" value="Genomic_DNA"/>
</dbReference>
<evidence type="ECO:0000256" key="1">
    <source>
        <dbReference type="SAM" id="MobiDB-lite"/>
    </source>
</evidence>
<organism evidence="2 3">
    <name type="scientific">Scophthalmus maximus</name>
    <name type="common">Turbot</name>
    <name type="synonym">Psetta maxima</name>
    <dbReference type="NCBI Taxonomy" id="52904"/>
    <lineage>
        <taxon>Eukaryota</taxon>
        <taxon>Metazoa</taxon>
        <taxon>Chordata</taxon>
        <taxon>Craniata</taxon>
        <taxon>Vertebrata</taxon>
        <taxon>Euteleostomi</taxon>
        <taxon>Actinopterygii</taxon>
        <taxon>Neopterygii</taxon>
        <taxon>Teleostei</taxon>
        <taxon>Neoteleostei</taxon>
        <taxon>Acanthomorphata</taxon>
        <taxon>Carangaria</taxon>
        <taxon>Pleuronectiformes</taxon>
        <taxon>Pleuronectoidei</taxon>
        <taxon>Scophthalmidae</taxon>
        <taxon>Scophthalmus</taxon>
    </lineage>
</organism>
<sequence>MFVPRLRAEVRTGKPEVEDSNREKKGGGATWTPRWRERTEARRWPRAQGRTGERYKLVLCPSNSGAIDEFGGDWGVKTTLAAPAAEHKASPSMTEVSWNVCTLERTPFEWQFCGLSLRCGRMPMKWTLSYTTPRVRSTKSLERCEEASGEFSEDCHVNSEPGNDADASDTLTLRFRHFTRGSCMYSTRCQQEKMNGVKSTFFAAVTSVKMQRC</sequence>
<evidence type="ECO:0000313" key="2">
    <source>
        <dbReference type="EMBL" id="KAF0044851.1"/>
    </source>
</evidence>
<protein>
    <submittedName>
        <fullName evidence="2">Uncharacterized protein</fullName>
    </submittedName>
</protein>
<comment type="caution">
    <text evidence="2">The sequence shown here is derived from an EMBL/GenBank/DDBJ whole genome shotgun (WGS) entry which is preliminary data.</text>
</comment>
<feature type="region of interest" description="Disordered" evidence="1">
    <location>
        <begin position="1"/>
        <end position="32"/>
    </location>
</feature>
<accession>A0A6A4TQ16</accession>
<evidence type="ECO:0000313" key="3">
    <source>
        <dbReference type="Proteomes" id="UP000438429"/>
    </source>
</evidence>
<gene>
    <name evidence="2" type="ORF">F2P81_001380</name>
</gene>
<dbReference type="Proteomes" id="UP000438429">
    <property type="component" value="Unassembled WGS sequence"/>
</dbReference>
<dbReference type="AlphaFoldDB" id="A0A6A4TQ16"/>
<name>A0A6A4TQ16_SCOMX</name>
<proteinExistence type="predicted"/>
<feature type="compositionally biased region" description="Basic and acidic residues" evidence="1">
    <location>
        <begin position="1"/>
        <end position="26"/>
    </location>
</feature>
<reference evidence="2 3" key="1">
    <citation type="submission" date="2019-06" db="EMBL/GenBank/DDBJ databases">
        <title>Draft genomes of female and male turbot (Scophthalmus maximus).</title>
        <authorList>
            <person name="Xu H."/>
            <person name="Xu X.-W."/>
            <person name="Shao C."/>
            <person name="Chen S."/>
        </authorList>
    </citation>
    <scope>NUCLEOTIDE SEQUENCE [LARGE SCALE GENOMIC DNA]</scope>
    <source>
        <strain evidence="2">Ysfricsl-2016a</strain>
        <tissue evidence="2">Blood</tissue>
    </source>
</reference>